<evidence type="ECO:0000256" key="6">
    <source>
        <dbReference type="SAM" id="Phobius"/>
    </source>
</evidence>
<evidence type="ECO:0000256" key="3">
    <source>
        <dbReference type="ARBA" id="ARBA00022692"/>
    </source>
</evidence>
<dbReference type="EMBL" id="RCWN01000001">
    <property type="protein sequence ID" value="RLQ89517.1"/>
    <property type="molecule type" value="Genomic_DNA"/>
</dbReference>
<dbReference type="Pfam" id="PF00892">
    <property type="entry name" value="EamA"/>
    <property type="match status" value="2"/>
</dbReference>
<keyword evidence="3 6" id="KW-0812">Transmembrane</keyword>
<dbReference type="Proteomes" id="UP000281094">
    <property type="component" value="Unassembled WGS sequence"/>
</dbReference>
<protein>
    <submittedName>
        <fullName evidence="8">DMT family transporter</fullName>
    </submittedName>
</protein>
<evidence type="ECO:0000256" key="4">
    <source>
        <dbReference type="ARBA" id="ARBA00022989"/>
    </source>
</evidence>
<keyword evidence="5 6" id="KW-0472">Membrane</keyword>
<sequence length="294" mass="30952">MLLFAGAIWGMGFVAQSTAMDSLGPFGFIAARFAVATVGLLPFAWLELRKARRLRESGKALPDHGTLMPEWGGYALAGLAFFTGMATQQVGLVTTTVGNSGFLTGLYVVFTPFIVLLLFREKPRAIVFPASALALFGIFLLSGGLGGSLNSGDWWTILSASFWGLQVALTGRLSERTGLPVTLTTVQMVVACLLALPLALVFETVSTASLLVALPEIIYTGLFAGGLAFSLQARGQRYVKPGPAAILLSSEAVFAAIFGAIILGERLASIALVGCGLILAAILLAQWPQKRPKS</sequence>
<keyword evidence="2" id="KW-1003">Cell membrane</keyword>
<dbReference type="InterPro" id="IPR000620">
    <property type="entry name" value="EamA_dom"/>
</dbReference>
<keyword evidence="4 6" id="KW-1133">Transmembrane helix</keyword>
<evidence type="ECO:0000256" key="1">
    <source>
        <dbReference type="ARBA" id="ARBA00004651"/>
    </source>
</evidence>
<dbReference type="PANTHER" id="PTHR42920">
    <property type="entry name" value="OS03G0707200 PROTEIN-RELATED"/>
    <property type="match status" value="1"/>
</dbReference>
<dbReference type="InterPro" id="IPR037185">
    <property type="entry name" value="EmrE-like"/>
</dbReference>
<dbReference type="AlphaFoldDB" id="A0A3L7JFK6"/>
<evidence type="ECO:0000313" key="9">
    <source>
        <dbReference type="Proteomes" id="UP000281094"/>
    </source>
</evidence>
<dbReference type="PANTHER" id="PTHR42920:SF5">
    <property type="entry name" value="EAMA DOMAIN-CONTAINING PROTEIN"/>
    <property type="match status" value="1"/>
</dbReference>
<feature type="transmembrane region" description="Helical" evidence="6">
    <location>
        <begin position="126"/>
        <end position="146"/>
    </location>
</feature>
<feature type="transmembrane region" description="Helical" evidence="6">
    <location>
        <begin position="27"/>
        <end position="46"/>
    </location>
</feature>
<feature type="domain" description="EamA" evidence="7">
    <location>
        <begin position="2"/>
        <end position="142"/>
    </location>
</feature>
<feature type="transmembrane region" description="Helical" evidence="6">
    <location>
        <begin position="208"/>
        <end position="231"/>
    </location>
</feature>
<feature type="domain" description="EamA" evidence="7">
    <location>
        <begin position="151"/>
        <end position="284"/>
    </location>
</feature>
<dbReference type="GO" id="GO:0005886">
    <property type="term" value="C:plasma membrane"/>
    <property type="evidence" value="ECO:0007669"/>
    <property type="project" value="UniProtKB-SubCell"/>
</dbReference>
<dbReference type="SUPFAM" id="SSF103481">
    <property type="entry name" value="Multidrug resistance efflux transporter EmrE"/>
    <property type="match status" value="2"/>
</dbReference>
<comment type="caution">
    <text evidence="8">The sequence shown here is derived from an EMBL/GenBank/DDBJ whole genome shotgun (WGS) entry which is preliminary data.</text>
</comment>
<keyword evidence="9" id="KW-1185">Reference proteome</keyword>
<feature type="transmembrane region" description="Helical" evidence="6">
    <location>
        <begin position="181"/>
        <end position="202"/>
    </location>
</feature>
<reference evidence="8 9" key="1">
    <citation type="submission" date="2018-10" db="EMBL/GenBank/DDBJ databases">
        <title>Notoacmeibacter sp. M2BS9Y-3-1, whole genome shotgun sequence.</title>
        <authorList>
            <person name="Tuo L."/>
        </authorList>
    </citation>
    <scope>NUCLEOTIDE SEQUENCE [LARGE SCALE GENOMIC DNA]</scope>
    <source>
        <strain evidence="8 9">M2BS9Y-3-1</strain>
    </source>
</reference>
<dbReference type="InterPro" id="IPR051258">
    <property type="entry name" value="Diverse_Substrate_Transporter"/>
</dbReference>
<name>A0A3L7JFK6_9HYPH</name>
<evidence type="ECO:0000313" key="8">
    <source>
        <dbReference type="EMBL" id="RLQ89517.1"/>
    </source>
</evidence>
<evidence type="ECO:0000256" key="5">
    <source>
        <dbReference type="ARBA" id="ARBA00023136"/>
    </source>
</evidence>
<feature type="transmembrane region" description="Helical" evidence="6">
    <location>
        <begin position="100"/>
        <end position="119"/>
    </location>
</feature>
<comment type="subcellular location">
    <subcellularLocation>
        <location evidence="1">Cell membrane</location>
        <topology evidence="1">Multi-pass membrane protein</topology>
    </subcellularLocation>
</comment>
<evidence type="ECO:0000256" key="2">
    <source>
        <dbReference type="ARBA" id="ARBA00022475"/>
    </source>
</evidence>
<organism evidence="8 9">
    <name type="scientific">Notoacmeibacter ruber</name>
    <dbReference type="NCBI Taxonomy" id="2670375"/>
    <lineage>
        <taxon>Bacteria</taxon>
        <taxon>Pseudomonadati</taxon>
        <taxon>Pseudomonadota</taxon>
        <taxon>Alphaproteobacteria</taxon>
        <taxon>Hyphomicrobiales</taxon>
        <taxon>Notoacmeibacteraceae</taxon>
        <taxon>Notoacmeibacter</taxon>
    </lineage>
</organism>
<proteinExistence type="predicted"/>
<feature type="transmembrane region" description="Helical" evidence="6">
    <location>
        <begin position="243"/>
        <end position="263"/>
    </location>
</feature>
<feature type="transmembrane region" description="Helical" evidence="6">
    <location>
        <begin position="269"/>
        <end position="287"/>
    </location>
</feature>
<gene>
    <name evidence="8" type="ORF">D8780_08925</name>
</gene>
<feature type="transmembrane region" description="Helical" evidence="6">
    <location>
        <begin position="67"/>
        <end position="88"/>
    </location>
</feature>
<accession>A0A3L7JFK6</accession>
<evidence type="ECO:0000259" key="7">
    <source>
        <dbReference type="Pfam" id="PF00892"/>
    </source>
</evidence>